<evidence type="ECO:0000259" key="2">
    <source>
        <dbReference type="SMART" id="SM01001"/>
    </source>
</evidence>
<dbReference type="PANTHER" id="PTHR43064:SF1">
    <property type="entry name" value="SLL1489 PROTEIN"/>
    <property type="match status" value="1"/>
</dbReference>
<reference evidence="4" key="1">
    <citation type="journal article" date="2019" name="Int. J. Syst. Evol. Microbiol.">
        <title>The Global Catalogue of Microorganisms (GCM) 10K type strain sequencing project: providing services to taxonomists for standard genome sequencing and annotation.</title>
        <authorList>
            <consortium name="The Broad Institute Genomics Platform"/>
            <consortium name="The Broad Institute Genome Sequencing Center for Infectious Disease"/>
            <person name="Wu L."/>
            <person name="Ma J."/>
        </authorList>
    </citation>
    <scope>NUCLEOTIDE SEQUENCE [LARGE SCALE GENOMIC DNA]</scope>
    <source>
        <strain evidence="4">KCTC 52366</strain>
    </source>
</reference>
<dbReference type="InterPro" id="IPR000031">
    <property type="entry name" value="PurE_dom"/>
</dbReference>
<evidence type="ECO:0000313" key="4">
    <source>
        <dbReference type="Proteomes" id="UP001595632"/>
    </source>
</evidence>
<organism evidence="3 4">
    <name type="scientific">Psychromarinibacter halotolerans</name>
    <dbReference type="NCBI Taxonomy" id="1775175"/>
    <lineage>
        <taxon>Bacteria</taxon>
        <taxon>Pseudomonadati</taxon>
        <taxon>Pseudomonadota</taxon>
        <taxon>Alphaproteobacteria</taxon>
        <taxon>Rhodobacterales</taxon>
        <taxon>Paracoccaceae</taxon>
        <taxon>Psychromarinibacter</taxon>
    </lineage>
</organism>
<keyword evidence="4" id="KW-1185">Reference proteome</keyword>
<dbReference type="Pfam" id="PF00731">
    <property type="entry name" value="AIRC"/>
    <property type="match status" value="1"/>
</dbReference>
<gene>
    <name evidence="3" type="primary">larB</name>
    <name evidence="3" type="ORF">ACFOGP_15840</name>
</gene>
<dbReference type="NCBIfam" id="NF033503">
    <property type="entry name" value="LarB"/>
    <property type="match status" value="1"/>
</dbReference>
<feature type="transmembrane region" description="Helical" evidence="1">
    <location>
        <begin position="176"/>
        <end position="206"/>
    </location>
</feature>
<keyword evidence="1" id="KW-0472">Membrane</keyword>
<dbReference type="InterPro" id="IPR039476">
    <property type="entry name" value="P2CMN_synthase_LarB"/>
</dbReference>
<proteinExistence type="predicted"/>
<accession>A0ABV7GU67</accession>
<protein>
    <submittedName>
        <fullName evidence="3">Nickel pincer cofactor biosynthesis protein LarB</fullName>
    </submittedName>
</protein>
<evidence type="ECO:0000256" key="1">
    <source>
        <dbReference type="SAM" id="Phobius"/>
    </source>
</evidence>
<dbReference type="Proteomes" id="UP001595632">
    <property type="component" value="Unassembled WGS sequence"/>
</dbReference>
<evidence type="ECO:0000313" key="3">
    <source>
        <dbReference type="EMBL" id="MFC3144193.1"/>
    </source>
</evidence>
<keyword evidence="1" id="KW-0812">Transmembrane</keyword>
<dbReference type="EMBL" id="JBHRTB010000010">
    <property type="protein sequence ID" value="MFC3144193.1"/>
    <property type="molecule type" value="Genomic_DNA"/>
</dbReference>
<sequence length="215" mass="22266">MSRVVMDWDREARTGTAEAVLCEGKSPDIVAAIVDKALDHGRRLLLTRISEHHLTVLDRPGVDLDRESGTAILGPPSSDTRAGACIVTAGSSDIGIAREASRTLAFHGYAGPVISDVGVAGLWRLMERLDEIRSHRVLIAVAGMEGALFSVLTGLVRAPVIAVPSPVGYGVARDGAAALSSALATCAAGLTVVNTGNGFGAACAAIRMLRMADPE</sequence>
<comment type="caution">
    <text evidence="3">The sequence shown here is derived from an EMBL/GenBank/DDBJ whole genome shotgun (WGS) entry which is preliminary data.</text>
</comment>
<keyword evidence="1" id="KW-1133">Transmembrane helix</keyword>
<dbReference type="RefSeq" id="WP_275631453.1">
    <property type="nucleotide sequence ID" value="NZ_JARGYD010000001.1"/>
</dbReference>
<dbReference type="SMART" id="SM01001">
    <property type="entry name" value="AIRC"/>
    <property type="match status" value="1"/>
</dbReference>
<name>A0ABV7GU67_9RHOB</name>
<dbReference type="SUPFAM" id="SSF52255">
    <property type="entry name" value="N5-CAIR mutase (phosphoribosylaminoimidazole carboxylase, PurE)"/>
    <property type="match status" value="1"/>
</dbReference>
<feature type="domain" description="PurE" evidence="2">
    <location>
        <begin position="82"/>
        <end position="214"/>
    </location>
</feature>
<dbReference type="Gene3D" id="3.40.50.1970">
    <property type="match status" value="1"/>
</dbReference>
<feature type="transmembrane region" description="Helical" evidence="1">
    <location>
        <begin position="137"/>
        <end position="156"/>
    </location>
</feature>
<dbReference type="PANTHER" id="PTHR43064">
    <property type="entry name" value="PHOSPHORIBOSYLAMINOIMIDAZOLE CARBOXYLASE-RELATED"/>
    <property type="match status" value="1"/>
</dbReference>